<sequence>MYCGFGTLTDKLAMTAWQHIQYYFRTNCTYAQILDLLNKKHQIKMSRSTLKRILSKMDLRRKNLRESNMHQICGAAVAEMRSVGMHLGYKALHRKLVYCHGLVVKRDTVYKIMKEADPEGVRRRKARRLVRRKFWSPGPNFTWHIDGYDKLKNYGFYIHGAIDGFSRYILWLKVATTNKDPKVVSHYYLTTVKDMGCVPAVIRADPGTENVIVESLQKNFRAGHDDRQAGRKSYLTGSSVFNTKIESFWGQLRRSSMDFYIQLFEGMKDRLIFNGSEDDIKLLQFCFAAVIQADLVESKDLWNRHLIRKQPTNSRNGDIPFALYNLPEKFRGTDCRKPVDLAAVDRLLKCEQLVSKPQLFDESFRQRVYSVLPDVKMPTNHKEALNLYIVLKQLLLI</sequence>
<evidence type="ECO:0000313" key="1">
    <source>
        <dbReference type="EMBL" id="KAJ8685288.1"/>
    </source>
</evidence>
<accession>A0ACC2PQJ1</accession>
<gene>
    <name evidence="1" type="ORF">QAD02_021081</name>
</gene>
<dbReference type="EMBL" id="CM056741">
    <property type="protein sequence ID" value="KAJ8685288.1"/>
    <property type="molecule type" value="Genomic_DNA"/>
</dbReference>
<dbReference type="Proteomes" id="UP001239111">
    <property type="component" value="Chromosome 1"/>
</dbReference>
<protein>
    <submittedName>
        <fullName evidence="1">Uncharacterized protein</fullName>
    </submittedName>
</protein>
<organism evidence="1 2">
    <name type="scientific">Eretmocerus hayati</name>
    <dbReference type="NCBI Taxonomy" id="131215"/>
    <lineage>
        <taxon>Eukaryota</taxon>
        <taxon>Metazoa</taxon>
        <taxon>Ecdysozoa</taxon>
        <taxon>Arthropoda</taxon>
        <taxon>Hexapoda</taxon>
        <taxon>Insecta</taxon>
        <taxon>Pterygota</taxon>
        <taxon>Neoptera</taxon>
        <taxon>Endopterygota</taxon>
        <taxon>Hymenoptera</taxon>
        <taxon>Apocrita</taxon>
        <taxon>Proctotrupomorpha</taxon>
        <taxon>Chalcidoidea</taxon>
        <taxon>Aphelinidae</taxon>
        <taxon>Aphelininae</taxon>
        <taxon>Eretmocerus</taxon>
    </lineage>
</organism>
<comment type="caution">
    <text evidence="1">The sequence shown here is derived from an EMBL/GenBank/DDBJ whole genome shotgun (WGS) entry which is preliminary data.</text>
</comment>
<reference evidence="1" key="1">
    <citation type="submission" date="2023-04" db="EMBL/GenBank/DDBJ databases">
        <title>A chromosome-level genome assembly of the parasitoid wasp Eretmocerus hayati.</title>
        <authorList>
            <person name="Zhong Y."/>
            <person name="Liu S."/>
            <person name="Liu Y."/>
        </authorList>
    </citation>
    <scope>NUCLEOTIDE SEQUENCE</scope>
    <source>
        <strain evidence="1">ZJU_SS_LIU_2023</strain>
    </source>
</reference>
<keyword evidence="2" id="KW-1185">Reference proteome</keyword>
<name>A0ACC2PQJ1_9HYME</name>
<proteinExistence type="predicted"/>
<evidence type="ECO:0000313" key="2">
    <source>
        <dbReference type="Proteomes" id="UP001239111"/>
    </source>
</evidence>